<dbReference type="InterPro" id="IPR050216">
    <property type="entry name" value="LRR_domain-containing"/>
</dbReference>
<evidence type="ECO:0000256" key="3">
    <source>
        <dbReference type="ARBA" id="ARBA00022737"/>
    </source>
</evidence>
<dbReference type="Pfam" id="PF13855">
    <property type="entry name" value="LRR_8"/>
    <property type="match status" value="1"/>
</dbReference>
<evidence type="ECO:0000256" key="2">
    <source>
        <dbReference type="ARBA" id="ARBA00022614"/>
    </source>
</evidence>
<dbReference type="PANTHER" id="PTHR48051:SF54">
    <property type="entry name" value="LEUCINE-RICH REPEAT-CONTAINING PROTEIN"/>
    <property type="match status" value="1"/>
</dbReference>
<dbReference type="PANTHER" id="PTHR48051">
    <property type="match status" value="1"/>
</dbReference>
<dbReference type="InterPro" id="IPR001611">
    <property type="entry name" value="Leu-rich_rpt"/>
</dbReference>
<dbReference type="EMBL" id="LGRX02035070">
    <property type="protein sequence ID" value="KAK3236377.1"/>
    <property type="molecule type" value="Genomic_DNA"/>
</dbReference>
<protein>
    <submittedName>
        <fullName evidence="5">Uncharacterized protein</fullName>
    </submittedName>
</protein>
<dbReference type="AlphaFoldDB" id="A0AAE0EQJ6"/>
<sequence>MAVVAPRLSPHVPPAAQLAGIQRARAFARSGIDGIQRARAFARSGIDGIQRARAFARSGIDGTLLRLDWPLPAGSMPCLEELSVAKNPLKHVPRDAFHTLKSPCLMSLDLSATLGGVPASLVECSRMAQLNLAMMRLSTFPEQVLALKGLRILNLSDNKISSVPDVITCLTELREMNLTNNDISTLPNEMGLMGPKLNSLLLEGNCLKSIRRPILAKGTQAVLEYLRQRLPS</sequence>
<evidence type="ECO:0000256" key="4">
    <source>
        <dbReference type="ARBA" id="ARBA00023786"/>
    </source>
</evidence>
<evidence type="ECO:0000256" key="1">
    <source>
        <dbReference type="ARBA" id="ARBA00004430"/>
    </source>
</evidence>
<reference evidence="5 6" key="1">
    <citation type="journal article" date="2015" name="Genome Biol. Evol.">
        <title>Comparative Genomics of a Bacterivorous Green Alga Reveals Evolutionary Causalities and Consequences of Phago-Mixotrophic Mode of Nutrition.</title>
        <authorList>
            <person name="Burns J.A."/>
            <person name="Paasch A."/>
            <person name="Narechania A."/>
            <person name="Kim E."/>
        </authorList>
    </citation>
    <scope>NUCLEOTIDE SEQUENCE [LARGE SCALE GENOMIC DNA]</scope>
    <source>
        <strain evidence="5 6">PLY_AMNH</strain>
    </source>
</reference>
<dbReference type="FunFam" id="3.80.10.10:FF:000116">
    <property type="entry name" value="Leucine-rich repeat-containing protein 40"/>
    <property type="match status" value="1"/>
</dbReference>
<dbReference type="Gene3D" id="3.80.10.10">
    <property type="entry name" value="Ribonuclease Inhibitor"/>
    <property type="match status" value="1"/>
</dbReference>
<proteinExistence type="inferred from homology"/>
<comment type="similarity">
    <text evidence="4">Belongs to the SHOC2 family.</text>
</comment>
<accession>A0AAE0EQJ6</accession>
<dbReference type="Proteomes" id="UP001190700">
    <property type="component" value="Unassembled WGS sequence"/>
</dbReference>
<comment type="subcellular location">
    <subcellularLocation>
        <location evidence="1">Cytoplasm</location>
        <location evidence="1">Cytoskeleton</location>
        <location evidence="1">Cilium axoneme</location>
    </subcellularLocation>
</comment>
<comment type="caution">
    <text evidence="5">The sequence shown here is derived from an EMBL/GenBank/DDBJ whole genome shotgun (WGS) entry which is preliminary data.</text>
</comment>
<evidence type="ECO:0000313" key="6">
    <source>
        <dbReference type="Proteomes" id="UP001190700"/>
    </source>
</evidence>
<keyword evidence="6" id="KW-1185">Reference proteome</keyword>
<keyword evidence="3" id="KW-0677">Repeat</keyword>
<dbReference type="GO" id="GO:0005930">
    <property type="term" value="C:axoneme"/>
    <property type="evidence" value="ECO:0007669"/>
    <property type="project" value="UniProtKB-SubCell"/>
</dbReference>
<dbReference type="SMART" id="SM00369">
    <property type="entry name" value="LRR_TYP"/>
    <property type="match status" value="3"/>
</dbReference>
<keyword evidence="2" id="KW-0433">Leucine-rich repeat</keyword>
<dbReference type="InterPro" id="IPR003591">
    <property type="entry name" value="Leu-rich_rpt_typical-subtyp"/>
</dbReference>
<evidence type="ECO:0000313" key="5">
    <source>
        <dbReference type="EMBL" id="KAK3236377.1"/>
    </source>
</evidence>
<dbReference type="SUPFAM" id="SSF52058">
    <property type="entry name" value="L domain-like"/>
    <property type="match status" value="1"/>
</dbReference>
<name>A0AAE0EQJ6_9CHLO</name>
<gene>
    <name evidence="5" type="ORF">CYMTET_53481</name>
</gene>
<dbReference type="PROSITE" id="PS51450">
    <property type="entry name" value="LRR"/>
    <property type="match status" value="2"/>
</dbReference>
<organism evidence="5 6">
    <name type="scientific">Cymbomonas tetramitiformis</name>
    <dbReference type="NCBI Taxonomy" id="36881"/>
    <lineage>
        <taxon>Eukaryota</taxon>
        <taxon>Viridiplantae</taxon>
        <taxon>Chlorophyta</taxon>
        <taxon>Pyramimonadophyceae</taxon>
        <taxon>Pyramimonadales</taxon>
        <taxon>Pyramimonadaceae</taxon>
        <taxon>Cymbomonas</taxon>
    </lineage>
</organism>
<dbReference type="InterPro" id="IPR032675">
    <property type="entry name" value="LRR_dom_sf"/>
</dbReference>